<comment type="caution">
    <text evidence="1">The sequence shown here is derived from an EMBL/GenBank/DDBJ whole genome shotgun (WGS) entry which is preliminary data.</text>
</comment>
<gene>
    <name evidence="1" type="ORF">L9F63_015680</name>
</gene>
<dbReference type="AlphaFoldDB" id="A0AAD8A5R6"/>
<evidence type="ECO:0000313" key="1">
    <source>
        <dbReference type="EMBL" id="KAJ9592665.1"/>
    </source>
</evidence>
<evidence type="ECO:0000313" key="2">
    <source>
        <dbReference type="Proteomes" id="UP001233999"/>
    </source>
</evidence>
<proteinExistence type="predicted"/>
<keyword evidence="2" id="KW-1185">Reference proteome</keyword>
<accession>A0AAD8A5R6</accession>
<reference evidence="1" key="2">
    <citation type="submission" date="2023-05" db="EMBL/GenBank/DDBJ databases">
        <authorList>
            <person name="Fouks B."/>
        </authorList>
    </citation>
    <scope>NUCLEOTIDE SEQUENCE</scope>
    <source>
        <strain evidence="1">Stay&amp;Tobe</strain>
        <tissue evidence="1">Testes</tissue>
    </source>
</reference>
<protein>
    <submittedName>
        <fullName evidence="1">Uncharacterized protein</fullName>
    </submittedName>
</protein>
<sequence length="92" mass="10368">MGVPPQETFQTVDLWERQNLTQLLFACSLLEGRLETMANQALGPRKLRKMFVTSQMNRCVQARESSACNMEATRVLTKVASTLATLDTCKCR</sequence>
<dbReference type="EMBL" id="JASPKZ010003818">
    <property type="protein sequence ID" value="KAJ9592665.1"/>
    <property type="molecule type" value="Genomic_DNA"/>
</dbReference>
<dbReference type="Proteomes" id="UP001233999">
    <property type="component" value="Unassembled WGS sequence"/>
</dbReference>
<organism evidence="1 2">
    <name type="scientific">Diploptera punctata</name>
    <name type="common">Pacific beetle cockroach</name>
    <dbReference type="NCBI Taxonomy" id="6984"/>
    <lineage>
        <taxon>Eukaryota</taxon>
        <taxon>Metazoa</taxon>
        <taxon>Ecdysozoa</taxon>
        <taxon>Arthropoda</taxon>
        <taxon>Hexapoda</taxon>
        <taxon>Insecta</taxon>
        <taxon>Pterygota</taxon>
        <taxon>Neoptera</taxon>
        <taxon>Polyneoptera</taxon>
        <taxon>Dictyoptera</taxon>
        <taxon>Blattodea</taxon>
        <taxon>Blaberoidea</taxon>
        <taxon>Blaberidae</taxon>
        <taxon>Diplopterinae</taxon>
        <taxon>Diploptera</taxon>
    </lineage>
</organism>
<reference evidence="1" key="1">
    <citation type="journal article" date="2023" name="IScience">
        <title>Live-bearing cockroach genome reveals convergent evolutionary mechanisms linked to viviparity in insects and beyond.</title>
        <authorList>
            <person name="Fouks B."/>
            <person name="Harrison M.C."/>
            <person name="Mikhailova A.A."/>
            <person name="Marchal E."/>
            <person name="English S."/>
            <person name="Carruthers M."/>
            <person name="Jennings E.C."/>
            <person name="Chiamaka E.L."/>
            <person name="Frigard R.A."/>
            <person name="Pippel M."/>
            <person name="Attardo G.M."/>
            <person name="Benoit J.B."/>
            <person name="Bornberg-Bauer E."/>
            <person name="Tobe S.S."/>
        </authorList>
    </citation>
    <scope>NUCLEOTIDE SEQUENCE</scope>
    <source>
        <strain evidence="1">Stay&amp;Tobe</strain>
    </source>
</reference>
<name>A0AAD8A5R6_DIPPU</name>